<accession>A0ABD0LA21</accession>
<proteinExistence type="predicted"/>
<evidence type="ECO:0000313" key="2">
    <source>
        <dbReference type="Proteomes" id="UP001519460"/>
    </source>
</evidence>
<evidence type="ECO:0000313" key="1">
    <source>
        <dbReference type="EMBL" id="KAK7495984.1"/>
    </source>
</evidence>
<comment type="caution">
    <text evidence="1">The sequence shown here is derived from an EMBL/GenBank/DDBJ whole genome shotgun (WGS) entry which is preliminary data.</text>
</comment>
<sequence length="203" mass="22206">MISISRAILSYPQDDDSEAELIPPFYRLQRATSTQGADMLQCRCGLDVHSSNFTPPARVRALVEHGWVFPTLQSSQYLEPTGTSLPSGHAHLRTKDAELRSGSSDLDSSQKNSQQGVCYLVNSHPTTATIKLFPTGPIPSGHLVPEVSSLYSNLQPGNSCLDNSRPKTIIMYPDNCYPKTNPSRPVSTWTASWQSPTQTASTL</sequence>
<gene>
    <name evidence="1" type="ORF">BaRGS_00012685</name>
</gene>
<reference evidence="1 2" key="1">
    <citation type="journal article" date="2023" name="Sci. Data">
        <title>Genome assembly of the Korean intertidal mud-creeper Batillaria attramentaria.</title>
        <authorList>
            <person name="Patra A.K."/>
            <person name="Ho P.T."/>
            <person name="Jun S."/>
            <person name="Lee S.J."/>
            <person name="Kim Y."/>
            <person name="Won Y.J."/>
        </authorList>
    </citation>
    <scope>NUCLEOTIDE SEQUENCE [LARGE SCALE GENOMIC DNA]</scope>
    <source>
        <strain evidence="1">Wonlab-2016</strain>
    </source>
</reference>
<protein>
    <submittedName>
        <fullName evidence="1">Uncharacterized protein</fullName>
    </submittedName>
</protein>
<dbReference type="EMBL" id="JACVVK020000070">
    <property type="protein sequence ID" value="KAK7495984.1"/>
    <property type="molecule type" value="Genomic_DNA"/>
</dbReference>
<dbReference type="AlphaFoldDB" id="A0ABD0LA21"/>
<organism evidence="1 2">
    <name type="scientific">Batillaria attramentaria</name>
    <dbReference type="NCBI Taxonomy" id="370345"/>
    <lineage>
        <taxon>Eukaryota</taxon>
        <taxon>Metazoa</taxon>
        <taxon>Spiralia</taxon>
        <taxon>Lophotrochozoa</taxon>
        <taxon>Mollusca</taxon>
        <taxon>Gastropoda</taxon>
        <taxon>Caenogastropoda</taxon>
        <taxon>Sorbeoconcha</taxon>
        <taxon>Cerithioidea</taxon>
        <taxon>Batillariidae</taxon>
        <taxon>Batillaria</taxon>
    </lineage>
</organism>
<dbReference type="Proteomes" id="UP001519460">
    <property type="component" value="Unassembled WGS sequence"/>
</dbReference>
<keyword evidence="2" id="KW-1185">Reference proteome</keyword>
<name>A0ABD0LA21_9CAEN</name>